<reference evidence="3" key="1">
    <citation type="submission" date="2020-06" db="EMBL/GenBank/DDBJ databases">
        <title>Insight into the genomes of haloalkaliphilic bacilli from Kenyan soda lakes.</title>
        <authorList>
            <person name="Mwirichia R."/>
            <person name="Villamizar G.C."/>
            <person name="Poehlein A."/>
            <person name="Mugweru J."/>
            <person name="Kipnyargis A."/>
            <person name="Kiplimo D."/>
            <person name="Orwa P."/>
            <person name="Daniel R."/>
        </authorList>
    </citation>
    <scope>NUCLEOTIDE SEQUENCE</scope>
    <source>
        <strain evidence="3">B1096_S55</strain>
    </source>
</reference>
<protein>
    <submittedName>
        <fullName evidence="3">CpaF family protein</fullName>
    </submittedName>
</protein>
<evidence type="ECO:0000313" key="3">
    <source>
        <dbReference type="EMBL" id="MCR6097625.1"/>
    </source>
</evidence>
<dbReference type="InterPro" id="IPR050921">
    <property type="entry name" value="T4SS_GSP_E_ATPase"/>
</dbReference>
<comment type="similarity">
    <text evidence="1">Belongs to the GSP E family.</text>
</comment>
<accession>A0A9Q4B3T5</accession>
<evidence type="ECO:0000259" key="2">
    <source>
        <dbReference type="Pfam" id="PF00437"/>
    </source>
</evidence>
<dbReference type="RefSeq" id="WP_257822025.1">
    <property type="nucleotide sequence ID" value="NZ_JABXYM010000001.1"/>
</dbReference>
<dbReference type="Gene3D" id="3.40.50.300">
    <property type="entry name" value="P-loop containing nucleotide triphosphate hydrolases"/>
    <property type="match status" value="1"/>
</dbReference>
<organism evidence="3 4">
    <name type="scientific">Salipaludibacillus agaradhaerens</name>
    <name type="common">Bacillus agaradhaerens</name>
    <dbReference type="NCBI Taxonomy" id="76935"/>
    <lineage>
        <taxon>Bacteria</taxon>
        <taxon>Bacillati</taxon>
        <taxon>Bacillota</taxon>
        <taxon>Bacilli</taxon>
        <taxon>Bacillales</taxon>
        <taxon>Bacillaceae</taxon>
    </lineage>
</organism>
<name>A0A9Q4B3T5_SALAG</name>
<dbReference type="Pfam" id="PF00437">
    <property type="entry name" value="T2SSE"/>
    <property type="match status" value="1"/>
</dbReference>
<comment type="caution">
    <text evidence="3">The sequence shown here is derived from an EMBL/GenBank/DDBJ whole genome shotgun (WGS) entry which is preliminary data.</text>
</comment>
<feature type="domain" description="Bacterial type II secretion system protein E" evidence="2">
    <location>
        <begin position="57"/>
        <end position="320"/>
    </location>
</feature>
<sequence>MALRKRNAVVTRRPKLIPLRPLKTERKLMTLQVNDAYLAERQESKVPTDADDSFYGILAPLLNKEEVTDITIFGSEQIYYMKGERPVRSQLSFNSDKEVVAYIENLAMLSGKERDKESPVMEWHLPDGNRAIAILPPFSFKGPVLRIRKNKQRQATGDDLLDEGMINESSLHYLQSAISCGKSLLITGEKRTGKTMLLNALATSIPDEEEIVTIEEDAELFLSQSRVMSLGSPFNTKVLEAAFKMTPNRLIVDGGRPADIFEMLCQSKNHAVSFLGTVEATSPEESLEKLEAAAAWLYSGWSMQLIRKEITKSIDLIVHVTQLDSGKTVVSRVAKVADLQGTKIALQDFFKLT</sequence>
<proteinExistence type="inferred from homology"/>
<dbReference type="PANTHER" id="PTHR30486:SF6">
    <property type="entry name" value="TYPE IV PILUS RETRACTATION ATPASE PILT"/>
    <property type="match status" value="1"/>
</dbReference>
<keyword evidence="4" id="KW-1185">Reference proteome</keyword>
<dbReference type="AlphaFoldDB" id="A0A9Q4B3T5"/>
<dbReference type="InterPro" id="IPR001482">
    <property type="entry name" value="T2SS/T4SS_dom"/>
</dbReference>
<dbReference type="SUPFAM" id="SSF52540">
    <property type="entry name" value="P-loop containing nucleoside triphosphate hydrolases"/>
    <property type="match status" value="1"/>
</dbReference>
<dbReference type="InterPro" id="IPR027417">
    <property type="entry name" value="P-loop_NTPase"/>
</dbReference>
<gene>
    <name evidence="3" type="ORF">HXA33_13825</name>
</gene>
<evidence type="ECO:0000313" key="4">
    <source>
        <dbReference type="Proteomes" id="UP001057753"/>
    </source>
</evidence>
<dbReference type="Gene3D" id="3.30.450.370">
    <property type="match status" value="1"/>
</dbReference>
<dbReference type="GO" id="GO:0016887">
    <property type="term" value="F:ATP hydrolysis activity"/>
    <property type="evidence" value="ECO:0007669"/>
    <property type="project" value="InterPro"/>
</dbReference>
<dbReference type="Proteomes" id="UP001057753">
    <property type="component" value="Unassembled WGS sequence"/>
</dbReference>
<evidence type="ECO:0000256" key="1">
    <source>
        <dbReference type="ARBA" id="ARBA00006611"/>
    </source>
</evidence>
<dbReference type="PANTHER" id="PTHR30486">
    <property type="entry name" value="TWITCHING MOTILITY PROTEIN PILT"/>
    <property type="match status" value="1"/>
</dbReference>
<dbReference type="EMBL" id="JABXYM010000001">
    <property type="protein sequence ID" value="MCR6097625.1"/>
    <property type="molecule type" value="Genomic_DNA"/>
</dbReference>